<proteinExistence type="predicted"/>
<gene>
    <name evidence="1" type="ORF">ILUMI_11002</name>
</gene>
<dbReference type="Proteomes" id="UP000801492">
    <property type="component" value="Unassembled WGS sequence"/>
</dbReference>
<dbReference type="EMBL" id="VTPC01006158">
    <property type="protein sequence ID" value="KAF2895174.1"/>
    <property type="molecule type" value="Genomic_DNA"/>
</dbReference>
<evidence type="ECO:0000313" key="2">
    <source>
        <dbReference type="Proteomes" id="UP000801492"/>
    </source>
</evidence>
<accession>A0A8K0CZA4</accession>
<reference evidence="1" key="1">
    <citation type="submission" date="2019-08" db="EMBL/GenBank/DDBJ databases">
        <title>The genome of the North American firefly Photinus pyralis.</title>
        <authorList>
            <consortium name="Photinus pyralis genome working group"/>
            <person name="Fallon T.R."/>
            <person name="Sander Lower S.E."/>
            <person name="Weng J.-K."/>
        </authorList>
    </citation>
    <scope>NUCLEOTIDE SEQUENCE</scope>
    <source>
        <strain evidence="1">TRF0915ILg1</strain>
        <tissue evidence="1">Whole body</tissue>
    </source>
</reference>
<protein>
    <submittedName>
        <fullName evidence="1">Uncharacterized protein</fullName>
    </submittedName>
</protein>
<name>A0A8K0CZA4_IGNLU</name>
<dbReference type="AlphaFoldDB" id="A0A8K0CZA4"/>
<sequence>MALQTTSSPNSMSADLQARIFAKADAVFQHLTPASNYLQTQGLDINQSFNIIRNVKKNVKRVYDSFAEIVSKVNKFINTINEKDLFEETNIYIETVFPATRQRKVKKMPGEECIDESSTISQQLTGLDSSLKMDELISFSHNFEGLKQPPNVSTANKLLKDSCDEDSYLEDSDVDCEDEDLDLDRQIVHQDGS</sequence>
<keyword evidence="2" id="KW-1185">Reference proteome</keyword>
<comment type="caution">
    <text evidence="1">The sequence shown here is derived from an EMBL/GenBank/DDBJ whole genome shotgun (WGS) entry which is preliminary data.</text>
</comment>
<organism evidence="1 2">
    <name type="scientific">Ignelater luminosus</name>
    <name type="common">Cucubano</name>
    <name type="synonym">Pyrophorus luminosus</name>
    <dbReference type="NCBI Taxonomy" id="2038154"/>
    <lineage>
        <taxon>Eukaryota</taxon>
        <taxon>Metazoa</taxon>
        <taxon>Ecdysozoa</taxon>
        <taxon>Arthropoda</taxon>
        <taxon>Hexapoda</taxon>
        <taxon>Insecta</taxon>
        <taxon>Pterygota</taxon>
        <taxon>Neoptera</taxon>
        <taxon>Endopterygota</taxon>
        <taxon>Coleoptera</taxon>
        <taxon>Polyphaga</taxon>
        <taxon>Elateriformia</taxon>
        <taxon>Elateroidea</taxon>
        <taxon>Elateridae</taxon>
        <taxon>Agrypninae</taxon>
        <taxon>Pyrophorini</taxon>
        <taxon>Ignelater</taxon>
    </lineage>
</organism>
<evidence type="ECO:0000313" key="1">
    <source>
        <dbReference type="EMBL" id="KAF2895174.1"/>
    </source>
</evidence>